<feature type="compositionally biased region" description="Basic and acidic residues" evidence="1">
    <location>
        <begin position="507"/>
        <end position="519"/>
    </location>
</feature>
<organism evidence="2 3">
    <name type="scientific">Rhipicephalus microplus</name>
    <name type="common">Cattle tick</name>
    <name type="synonym">Boophilus microplus</name>
    <dbReference type="NCBI Taxonomy" id="6941"/>
    <lineage>
        <taxon>Eukaryota</taxon>
        <taxon>Metazoa</taxon>
        <taxon>Ecdysozoa</taxon>
        <taxon>Arthropoda</taxon>
        <taxon>Chelicerata</taxon>
        <taxon>Arachnida</taxon>
        <taxon>Acari</taxon>
        <taxon>Parasitiformes</taxon>
        <taxon>Ixodida</taxon>
        <taxon>Ixodoidea</taxon>
        <taxon>Ixodidae</taxon>
        <taxon>Rhipicephalinae</taxon>
        <taxon>Rhipicephalus</taxon>
        <taxon>Boophilus</taxon>
    </lineage>
</organism>
<dbReference type="EMBL" id="JABSTU010006850">
    <property type="protein sequence ID" value="KAH7931984.1"/>
    <property type="molecule type" value="Genomic_DNA"/>
</dbReference>
<name>A0A9J6CU00_RHIMP</name>
<dbReference type="VEuPathDB" id="VectorBase:LOC119162165"/>
<feature type="region of interest" description="Disordered" evidence="1">
    <location>
        <begin position="486"/>
        <end position="519"/>
    </location>
</feature>
<feature type="region of interest" description="Disordered" evidence="1">
    <location>
        <begin position="38"/>
        <end position="86"/>
    </location>
</feature>
<evidence type="ECO:0000256" key="1">
    <source>
        <dbReference type="SAM" id="MobiDB-lite"/>
    </source>
</evidence>
<accession>A0A9J6CU00</accession>
<protein>
    <submittedName>
        <fullName evidence="2">Uncharacterized protein</fullName>
    </submittedName>
</protein>
<sequence>MLDTFQWLLAGTTQEPAQTQHPSQCAAKPNTSCIIALDRNEKVELKEEGKDDEDPKPHVSSPRRSRMNQEDASRQKPCTRSGCWADMRSNSSARDELLDDMDDASDEATRKARSFNPPANPGIDAGLLSMRAPLSTAQAHTHSNRVRNRWRKEYYSVIGTTCFTVPSLVWRERVTQIGGNSSKHPGHTTILRCRMKVLTMPSKLFLLYLMPGFIGQSTIPAPFYNGTSNLNPLLESATIAPDPATAPPLQTLTLRHTWTTPSRQTLSAGTTTKQPPLSGPHCGLCSCTNAQPNPFAFIMQGLKPEPSGNAGIATGLLSVRGALSANHAHKQSNSVRKKWRKEHYSVIGTTCFTVPSLVWRGRVAQSGWNNSWLPGHTTILRCRMKTERKVIKLFSAAVSRKYVWDLDFSHHEKLDPYLNPFQYEFGSWAQRRFDSALEVLQETFKRAVTAMAMRTEAPARTQNASQRASRANTSWIAVLSSNEREELRELSKDDEDPKPHVSSPRRSGMDQEDASRPTTMHEIRLLGGHACKFMRN</sequence>
<keyword evidence="3" id="KW-1185">Reference proteome</keyword>
<evidence type="ECO:0000313" key="2">
    <source>
        <dbReference type="EMBL" id="KAH7931984.1"/>
    </source>
</evidence>
<proteinExistence type="predicted"/>
<dbReference type="Proteomes" id="UP000821866">
    <property type="component" value="Unassembled WGS sequence"/>
</dbReference>
<dbReference type="VEuPathDB" id="VectorBase:LOC119183228"/>
<feature type="compositionally biased region" description="Basic and acidic residues" evidence="1">
    <location>
        <begin position="486"/>
        <end position="499"/>
    </location>
</feature>
<gene>
    <name evidence="2" type="ORF">HPB51_029599</name>
</gene>
<dbReference type="AlphaFoldDB" id="A0A9J6CU00"/>
<feature type="compositionally biased region" description="Basic and acidic residues" evidence="1">
    <location>
        <begin position="38"/>
        <end position="57"/>
    </location>
</feature>
<comment type="caution">
    <text evidence="2">The sequence shown here is derived from an EMBL/GenBank/DDBJ whole genome shotgun (WGS) entry which is preliminary data.</text>
</comment>
<reference evidence="2" key="2">
    <citation type="submission" date="2021-09" db="EMBL/GenBank/DDBJ databases">
        <authorList>
            <person name="Jia N."/>
            <person name="Wang J."/>
            <person name="Shi W."/>
            <person name="Du L."/>
            <person name="Sun Y."/>
            <person name="Zhan W."/>
            <person name="Jiang J."/>
            <person name="Wang Q."/>
            <person name="Zhang B."/>
            <person name="Ji P."/>
            <person name="Sakyi L.B."/>
            <person name="Cui X."/>
            <person name="Yuan T."/>
            <person name="Jiang B."/>
            <person name="Yang W."/>
            <person name="Lam T.T.-Y."/>
            <person name="Chang Q."/>
            <person name="Ding S."/>
            <person name="Wang X."/>
            <person name="Zhu J."/>
            <person name="Ruan X."/>
            <person name="Zhao L."/>
            <person name="Wei J."/>
            <person name="Que T."/>
            <person name="Du C."/>
            <person name="Cheng J."/>
            <person name="Dai P."/>
            <person name="Han X."/>
            <person name="Huang E."/>
            <person name="Gao Y."/>
            <person name="Liu J."/>
            <person name="Shao H."/>
            <person name="Ye R."/>
            <person name="Li L."/>
            <person name="Wei W."/>
            <person name="Wang X."/>
            <person name="Wang C."/>
            <person name="Huo Q."/>
            <person name="Li W."/>
            <person name="Guo W."/>
            <person name="Chen H."/>
            <person name="Chen S."/>
            <person name="Zhou L."/>
            <person name="Zhou L."/>
            <person name="Ni X."/>
            <person name="Tian J."/>
            <person name="Zhou Y."/>
            <person name="Sheng Y."/>
            <person name="Liu T."/>
            <person name="Pan Y."/>
            <person name="Xia L."/>
            <person name="Li J."/>
            <person name="Zhao F."/>
            <person name="Cao W."/>
        </authorList>
    </citation>
    <scope>NUCLEOTIDE SEQUENCE</scope>
    <source>
        <strain evidence="2">Rmic-2018</strain>
        <tissue evidence="2">Larvae</tissue>
    </source>
</reference>
<evidence type="ECO:0000313" key="3">
    <source>
        <dbReference type="Proteomes" id="UP000821866"/>
    </source>
</evidence>
<reference evidence="2" key="1">
    <citation type="journal article" date="2020" name="Cell">
        <title>Large-Scale Comparative Analyses of Tick Genomes Elucidate Their Genetic Diversity and Vector Capacities.</title>
        <authorList>
            <consortium name="Tick Genome and Microbiome Consortium (TIGMIC)"/>
            <person name="Jia N."/>
            <person name="Wang J."/>
            <person name="Shi W."/>
            <person name="Du L."/>
            <person name="Sun Y."/>
            <person name="Zhan W."/>
            <person name="Jiang J.F."/>
            <person name="Wang Q."/>
            <person name="Zhang B."/>
            <person name="Ji P."/>
            <person name="Bell-Sakyi L."/>
            <person name="Cui X.M."/>
            <person name="Yuan T.T."/>
            <person name="Jiang B.G."/>
            <person name="Yang W.F."/>
            <person name="Lam T.T."/>
            <person name="Chang Q.C."/>
            <person name="Ding S.J."/>
            <person name="Wang X.J."/>
            <person name="Zhu J.G."/>
            <person name="Ruan X.D."/>
            <person name="Zhao L."/>
            <person name="Wei J.T."/>
            <person name="Ye R.Z."/>
            <person name="Que T.C."/>
            <person name="Du C.H."/>
            <person name="Zhou Y.H."/>
            <person name="Cheng J.X."/>
            <person name="Dai P.F."/>
            <person name="Guo W.B."/>
            <person name="Han X.H."/>
            <person name="Huang E.J."/>
            <person name="Li L.F."/>
            <person name="Wei W."/>
            <person name="Gao Y.C."/>
            <person name="Liu J.Z."/>
            <person name="Shao H.Z."/>
            <person name="Wang X."/>
            <person name="Wang C.C."/>
            <person name="Yang T.C."/>
            <person name="Huo Q.B."/>
            <person name="Li W."/>
            <person name="Chen H.Y."/>
            <person name="Chen S.E."/>
            <person name="Zhou L.G."/>
            <person name="Ni X.B."/>
            <person name="Tian J.H."/>
            <person name="Sheng Y."/>
            <person name="Liu T."/>
            <person name="Pan Y.S."/>
            <person name="Xia L.Y."/>
            <person name="Li J."/>
            <person name="Zhao F."/>
            <person name="Cao W.C."/>
        </authorList>
    </citation>
    <scope>NUCLEOTIDE SEQUENCE</scope>
    <source>
        <strain evidence="2">Rmic-2018</strain>
    </source>
</reference>